<dbReference type="OMA" id="HIESCKT"/>
<dbReference type="OrthoDB" id="340431at2759"/>
<evidence type="ECO:0000256" key="8">
    <source>
        <dbReference type="ARBA" id="ARBA00070663"/>
    </source>
</evidence>
<dbReference type="Proteomes" id="UP000295192">
    <property type="component" value="Unassembled WGS sequence"/>
</dbReference>
<evidence type="ECO:0000256" key="1">
    <source>
        <dbReference type="ARBA" id="ARBA00004123"/>
    </source>
</evidence>
<dbReference type="EMBL" id="LSRL02000489">
    <property type="protein sequence ID" value="TDG40756.1"/>
    <property type="molecule type" value="Genomic_DNA"/>
</dbReference>
<comment type="subcellular location">
    <subcellularLocation>
        <location evidence="2">Cytoplasm</location>
    </subcellularLocation>
    <subcellularLocation>
        <location evidence="1">Nucleus</location>
    </subcellularLocation>
</comment>
<dbReference type="GO" id="GO:0005737">
    <property type="term" value="C:cytoplasm"/>
    <property type="evidence" value="ECO:0007669"/>
    <property type="project" value="UniProtKB-SubCell"/>
</dbReference>
<feature type="domain" description="Pru" evidence="10">
    <location>
        <begin position="83"/>
        <end position="196"/>
    </location>
</feature>
<evidence type="ECO:0000313" key="12">
    <source>
        <dbReference type="Proteomes" id="UP000295192"/>
    </source>
</evidence>
<keyword evidence="5" id="KW-0647">Proteasome</keyword>
<dbReference type="GO" id="GO:0005634">
    <property type="term" value="C:nucleus"/>
    <property type="evidence" value="ECO:0007669"/>
    <property type="project" value="UniProtKB-SubCell"/>
</dbReference>
<comment type="caution">
    <text evidence="11">The sequence shown here is derived from an EMBL/GenBank/DDBJ whole genome shotgun (WGS) entry which is preliminary data.</text>
</comment>
<keyword evidence="4" id="KW-0963">Cytoplasm</keyword>
<protein>
    <recommendedName>
        <fullName evidence="8">Proteasomal ubiquitin receptor ADRM1 homolog</fullName>
    </recommendedName>
</protein>
<reference evidence="11 12" key="1">
    <citation type="journal article" date="2019" name="J. Hered.">
        <title>An Improved Genome Assembly for Drosophila navojoa, the Basal Species in the mojavensis Cluster.</title>
        <authorList>
            <person name="Vanderlinde T."/>
            <person name="Dupim E.G."/>
            <person name="Nazario-Yepiz N.O."/>
            <person name="Carvalho A.B."/>
        </authorList>
    </citation>
    <scope>NUCLEOTIDE SEQUENCE [LARGE SCALE GENOMIC DNA]</scope>
    <source>
        <strain evidence="11">Navoj_Jal97</strain>
        <tissue evidence="11">Whole organism</tissue>
    </source>
</reference>
<evidence type="ECO:0000313" key="11">
    <source>
        <dbReference type="EMBL" id="TDG40756.1"/>
    </source>
</evidence>
<keyword evidence="12" id="KW-1185">Reference proteome</keyword>
<dbReference type="InterPro" id="IPR006773">
    <property type="entry name" value="Rpn13/ADRM1"/>
</dbReference>
<dbReference type="AlphaFoldDB" id="A0A484AWA1"/>
<comment type="function">
    <text evidence="7">May function as a proteasomal ubiquitin receptor. May promote the deubiquitinating activity associated with the 26S proteasome.</text>
</comment>
<evidence type="ECO:0000256" key="4">
    <source>
        <dbReference type="ARBA" id="ARBA00022490"/>
    </source>
</evidence>
<dbReference type="InterPro" id="IPR044868">
    <property type="entry name" value="Rpn13/ADRM1_Pru"/>
</dbReference>
<proteinExistence type="inferred from homology"/>
<feature type="non-terminal residue" evidence="11">
    <location>
        <position position="1"/>
    </location>
</feature>
<dbReference type="GO" id="GO:0070628">
    <property type="term" value="F:proteasome binding"/>
    <property type="evidence" value="ECO:0007669"/>
    <property type="project" value="TreeGrafter"/>
</dbReference>
<dbReference type="FunFam" id="2.30.29.70:FF:000001">
    <property type="entry name" value="Proteasomal ubiquitin receptor ADRM1"/>
    <property type="match status" value="1"/>
</dbReference>
<name>A0A484AWA1_DRONA</name>
<dbReference type="Gene3D" id="2.30.29.70">
    <property type="entry name" value="Proteasomal ubiquitin receptor Rpn13/ADRM1"/>
    <property type="match status" value="1"/>
</dbReference>
<dbReference type="GO" id="GO:0061133">
    <property type="term" value="F:endopeptidase activator activity"/>
    <property type="evidence" value="ECO:0007669"/>
    <property type="project" value="TreeGrafter"/>
</dbReference>
<gene>
    <name evidence="11" type="ORF">AWZ03_012822</name>
</gene>
<dbReference type="CDD" id="cd13314">
    <property type="entry name" value="PH_Rpn13"/>
    <property type="match status" value="1"/>
</dbReference>
<feature type="compositionally biased region" description="Basic and acidic residues" evidence="9">
    <location>
        <begin position="45"/>
        <end position="55"/>
    </location>
</feature>
<dbReference type="PROSITE" id="PS51917">
    <property type="entry name" value="PRU"/>
    <property type="match status" value="1"/>
</dbReference>
<evidence type="ECO:0000256" key="5">
    <source>
        <dbReference type="ARBA" id="ARBA00022942"/>
    </source>
</evidence>
<organism evidence="11 12">
    <name type="scientific">Drosophila navojoa</name>
    <name type="common">Fruit fly</name>
    <dbReference type="NCBI Taxonomy" id="7232"/>
    <lineage>
        <taxon>Eukaryota</taxon>
        <taxon>Metazoa</taxon>
        <taxon>Ecdysozoa</taxon>
        <taxon>Arthropoda</taxon>
        <taxon>Hexapoda</taxon>
        <taxon>Insecta</taxon>
        <taxon>Pterygota</taxon>
        <taxon>Neoptera</taxon>
        <taxon>Endopterygota</taxon>
        <taxon>Diptera</taxon>
        <taxon>Brachycera</taxon>
        <taxon>Muscomorpha</taxon>
        <taxon>Ephydroidea</taxon>
        <taxon>Drosophilidae</taxon>
        <taxon>Drosophila</taxon>
    </lineage>
</organism>
<dbReference type="InterPro" id="IPR038633">
    <property type="entry name" value="Rpn13/ADRM1_Pru_sf"/>
</dbReference>
<dbReference type="STRING" id="7232.A0A484AWA1"/>
<accession>A0A484AWA1</accession>
<comment type="similarity">
    <text evidence="3">Belongs to the ADRM1 family.</text>
</comment>
<feature type="compositionally biased region" description="Polar residues" evidence="9">
    <location>
        <begin position="25"/>
        <end position="35"/>
    </location>
</feature>
<keyword evidence="6" id="KW-0539">Nucleus</keyword>
<evidence type="ECO:0000256" key="2">
    <source>
        <dbReference type="ARBA" id="ARBA00004496"/>
    </source>
</evidence>
<evidence type="ECO:0000256" key="6">
    <source>
        <dbReference type="ARBA" id="ARBA00023242"/>
    </source>
</evidence>
<evidence type="ECO:0000256" key="3">
    <source>
        <dbReference type="ARBA" id="ARBA00009216"/>
    </source>
</evidence>
<dbReference type="PANTHER" id="PTHR12225:SF0">
    <property type="entry name" value="PROTEASOMAL UBIQUITIN RECEPTOR ADRM1"/>
    <property type="match status" value="1"/>
</dbReference>
<evidence type="ECO:0000256" key="7">
    <source>
        <dbReference type="ARBA" id="ARBA00054744"/>
    </source>
</evidence>
<dbReference type="GO" id="GO:0008541">
    <property type="term" value="C:proteasome regulatory particle, lid subcomplex"/>
    <property type="evidence" value="ECO:0007669"/>
    <property type="project" value="TreeGrafter"/>
</dbReference>
<sequence>QAIQTDYADIVANVCEAPNPANNQIGSVGNLQNNAKAEDSTSEPIGREPEPRETDVQSYAGTESISSIGAGHAHGLILPPKPVGQEHLLEFKAGRMNLIDKQVKPDIRHGVIYLYLDGSEHLHFCWKERHAKYPELDIITDPGKLEFLHIESCKTGRIYVLKYKNAIDRYFFWMQDPNHELDASICMRVNDLLQCGKPVVDSDSDSSIP</sequence>
<evidence type="ECO:0000256" key="9">
    <source>
        <dbReference type="SAM" id="MobiDB-lite"/>
    </source>
</evidence>
<evidence type="ECO:0000259" key="10">
    <source>
        <dbReference type="PROSITE" id="PS51917"/>
    </source>
</evidence>
<feature type="region of interest" description="Disordered" evidence="9">
    <location>
        <begin position="25"/>
        <end position="60"/>
    </location>
</feature>
<dbReference type="PANTHER" id="PTHR12225">
    <property type="entry name" value="ADHESION REGULATING MOLECULE 1 110 KDA CELL MEMBRANE GLYCOPROTEIN"/>
    <property type="match status" value="1"/>
</dbReference>
<dbReference type="Pfam" id="PF04683">
    <property type="entry name" value="Rpn13_ADRM1_Pru"/>
    <property type="match status" value="1"/>
</dbReference>